<gene>
    <name evidence="1" type="ORF">UFOVP525_15</name>
</gene>
<organism evidence="1">
    <name type="scientific">uncultured Caudovirales phage</name>
    <dbReference type="NCBI Taxonomy" id="2100421"/>
    <lineage>
        <taxon>Viruses</taxon>
        <taxon>Duplodnaviria</taxon>
        <taxon>Heunggongvirae</taxon>
        <taxon>Uroviricota</taxon>
        <taxon>Caudoviricetes</taxon>
        <taxon>Peduoviridae</taxon>
        <taxon>Maltschvirus</taxon>
        <taxon>Maltschvirus maltsch</taxon>
    </lineage>
</organism>
<reference evidence="1" key="1">
    <citation type="submission" date="2020-04" db="EMBL/GenBank/DDBJ databases">
        <authorList>
            <person name="Chiriac C."/>
            <person name="Salcher M."/>
            <person name="Ghai R."/>
            <person name="Kavagutti S V."/>
        </authorList>
    </citation>
    <scope>NUCLEOTIDE SEQUENCE</scope>
</reference>
<sequence length="67" mass="7881">MKRPDRRVIKQSAQECMEALIVAHEKLFSNLTARREYWESVANRSDHISEFLREVESIIADGTEFIE</sequence>
<evidence type="ECO:0000313" key="1">
    <source>
        <dbReference type="EMBL" id="CAB4148648.1"/>
    </source>
</evidence>
<protein>
    <submittedName>
        <fullName evidence="1">Uncharacterized protein</fullName>
    </submittedName>
</protein>
<proteinExistence type="predicted"/>
<dbReference type="EMBL" id="LR796507">
    <property type="protein sequence ID" value="CAB4148648.1"/>
    <property type="molecule type" value="Genomic_DNA"/>
</dbReference>
<accession>A0A6J5MPS3</accession>
<name>A0A6J5MPS3_9CAUD</name>